<dbReference type="OrthoDB" id="412006at2759"/>
<name>A0A9Q3GEG3_9BASI</name>
<accession>A0A9Q3GEG3</accession>
<reference evidence="1" key="1">
    <citation type="submission" date="2021-03" db="EMBL/GenBank/DDBJ databases">
        <title>Draft genome sequence of rust myrtle Austropuccinia psidii MF-1, a brazilian biotype.</title>
        <authorList>
            <person name="Quecine M.C."/>
            <person name="Pachon D.M.R."/>
            <person name="Bonatelli M.L."/>
            <person name="Correr F.H."/>
            <person name="Franceschini L.M."/>
            <person name="Leite T.F."/>
            <person name="Margarido G.R.A."/>
            <person name="Almeida C.A."/>
            <person name="Ferrarezi J.A."/>
            <person name="Labate C.A."/>
        </authorList>
    </citation>
    <scope>NUCLEOTIDE SEQUENCE</scope>
    <source>
        <strain evidence="1">MF-1</strain>
    </source>
</reference>
<dbReference type="AlphaFoldDB" id="A0A9Q3GEG3"/>
<comment type="caution">
    <text evidence="1">The sequence shown here is derived from an EMBL/GenBank/DDBJ whole genome shotgun (WGS) entry which is preliminary data.</text>
</comment>
<evidence type="ECO:0000313" key="1">
    <source>
        <dbReference type="EMBL" id="MBW0464081.1"/>
    </source>
</evidence>
<dbReference type="Proteomes" id="UP000765509">
    <property type="component" value="Unassembled WGS sequence"/>
</dbReference>
<organism evidence="1 2">
    <name type="scientific">Austropuccinia psidii MF-1</name>
    <dbReference type="NCBI Taxonomy" id="1389203"/>
    <lineage>
        <taxon>Eukaryota</taxon>
        <taxon>Fungi</taxon>
        <taxon>Dikarya</taxon>
        <taxon>Basidiomycota</taxon>
        <taxon>Pucciniomycotina</taxon>
        <taxon>Pucciniomycetes</taxon>
        <taxon>Pucciniales</taxon>
        <taxon>Sphaerophragmiaceae</taxon>
        <taxon>Austropuccinia</taxon>
    </lineage>
</organism>
<dbReference type="EMBL" id="AVOT02000695">
    <property type="protein sequence ID" value="MBW0464081.1"/>
    <property type="molecule type" value="Genomic_DNA"/>
</dbReference>
<evidence type="ECO:0000313" key="2">
    <source>
        <dbReference type="Proteomes" id="UP000765509"/>
    </source>
</evidence>
<keyword evidence="2" id="KW-1185">Reference proteome</keyword>
<protein>
    <submittedName>
        <fullName evidence="1">Uncharacterized protein</fullName>
    </submittedName>
</protein>
<sequence length="156" mass="17956">MTCYREWQLTFKKKIEDLTRKHWGCFLASEGIKHALQELKFTKWRASCDIALLRKLDGLLTTDNKEQTELLFNLLAPAGEQISLATIHNEIPLPPFSFREIIMHKIMNDIESLPNKKESGPERITNKIVKISGKQLTKPLRKLFDSLLSLGHSPQC</sequence>
<gene>
    <name evidence="1" type="ORF">O181_003796</name>
</gene>
<proteinExistence type="predicted"/>